<evidence type="ECO:0000313" key="1">
    <source>
        <dbReference type="EMBL" id="KXT01648.1"/>
    </source>
</evidence>
<organism evidence="1 2">
    <name type="scientific">Pseudocercospora musae</name>
    <dbReference type="NCBI Taxonomy" id="113226"/>
    <lineage>
        <taxon>Eukaryota</taxon>
        <taxon>Fungi</taxon>
        <taxon>Dikarya</taxon>
        <taxon>Ascomycota</taxon>
        <taxon>Pezizomycotina</taxon>
        <taxon>Dothideomycetes</taxon>
        <taxon>Dothideomycetidae</taxon>
        <taxon>Mycosphaerellales</taxon>
        <taxon>Mycosphaerellaceae</taxon>
        <taxon>Pseudocercospora</taxon>
    </lineage>
</organism>
<gene>
    <name evidence="1" type="ORF">AC579_1136</name>
</gene>
<sequence>MEAPRNVLGWRKSRSKYLWSWITVALVNMLILVNAPPAVLFSRLGCRRQFWCRCMSTPQTAPGICCTRRMQRRKLSSSTKLASSRISFSTDWTLTVVVNPGSSPGTASLPASDYILTIEQLRSFSYVQTIGYVRTGRRRVGVQSLLKAKNPLAFAGCGTRNLGDVIRNVRTYSERADHSASLAVQGIFFEEAYEAAPGVREGLWRMDYQRAKNRVIPSANLSTKNTDTVVTFEQSYREYRETGGRHP</sequence>
<dbReference type="EMBL" id="LFZO01000647">
    <property type="protein sequence ID" value="KXT01648.1"/>
    <property type="molecule type" value="Genomic_DNA"/>
</dbReference>
<accession>A0A139HGS3</accession>
<dbReference type="Proteomes" id="UP000073492">
    <property type="component" value="Unassembled WGS sequence"/>
</dbReference>
<dbReference type="AlphaFoldDB" id="A0A139HGS3"/>
<name>A0A139HGS3_9PEZI</name>
<comment type="caution">
    <text evidence="1">The sequence shown here is derived from an EMBL/GenBank/DDBJ whole genome shotgun (WGS) entry which is preliminary data.</text>
</comment>
<protein>
    <submittedName>
        <fullName evidence="1">Uncharacterized protein</fullName>
    </submittedName>
</protein>
<dbReference type="Pfam" id="PF12138">
    <property type="entry name" value="Spherulin4"/>
    <property type="match status" value="1"/>
</dbReference>
<keyword evidence="2" id="KW-1185">Reference proteome</keyword>
<evidence type="ECO:0000313" key="2">
    <source>
        <dbReference type="Proteomes" id="UP000073492"/>
    </source>
</evidence>
<dbReference type="OrthoDB" id="5342184at2759"/>
<proteinExistence type="predicted"/>
<dbReference type="PANTHER" id="PTHR35040">
    <property type="match status" value="1"/>
</dbReference>
<dbReference type="PANTHER" id="PTHR35040:SF9">
    <property type="entry name" value="4-LIKE CELL SURFACE PROTEIN, PUTATIVE (AFU_ORTHOLOGUE AFUA_4G14080)-RELATED"/>
    <property type="match status" value="1"/>
</dbReference>
<reference evidence="1 2" key="1">
    <citation type="submission" date="2015-07" db="EMBL/GenBank/DDBJ databases">
        <title>Comparative genomics of the Sigatoka disease complex on banana suggests a link between parallel evolutionary changes in Pseudocercospora fijiensis and Pseudocercospora eumusae and increased virulence on the banana host.</title>
        <authorList>
            <person name="Chang T.-C."/>
            <person name="Salvucci A."/>
            <person name="Crous P.W."/>
            <person name="Stergiopoulos I."/>
        </authorList>
    </citation>
    <scope>NUCLEOTIDE SEQUENCE [LARGE SCALE GENOMIC DNA]</scope>
    <source>
        <strain evidence="1 2">CBS 116634</strain>
    </source>
</reference>
<dbReference type="InterPro" id="IPR021986">
    <property type="entry name" value="Spherulin4"/>
</dbReference>